<organism evidence="1 2">
    <name type="scientific">Ranatra chinensis</name>
    <dbReference type="NCBI Taxonomy" id="642074"/>
    <lineage>
        <taxon>Eukaryota</taxon>
        <taxon>Metazoa</taxon>
        <taxon>Ecdysozoa</taxon>
        <taxon>Arthropoda</taxon>
        <taxon>Hexapoda</taxon>
        <taxon>Insecta</taxon>
        <taxon>Pterygota</taxon>
        <taxon>Neoptera</taxon>
        <taxon>Paraneoptera</taxon>
        <taxon>Hemiptera</taxon>
        <taxon>Heteroptera</taxon>
        <taxon>Panheteroptera</taxon>
        <taxon>Nepomorpha</taxon>
        <taxon>Nepidae</taxon>
        <taxon>Ranatrinae</taxon>
        <taxon>Ranatra</taxon>
    </lineage>
</organism>
<accession>A0ABD0YR44</accession>
<dbReference type="AlphaFoldDB" id="A0ABD0YR44"/>
<dbReference type="Proteomes" id="UP001558652">
    <property type="component" value="Unassembled WGS sequence"/>
</dbReference>
<keyword evidence="2" id="KW-1185">Reference proteome</keyword>
<dbReference type="EMBL" id="JBFDAA010000003">
    <property type="protein sequence ID" value="KAL1138422.1"/>
    <property type="molecule type" value="Genomic_DNA"/>
</dbReference>
<reference evidence="1 2" key="1">
    <citation type="submission" date="2024-07" db="EMBL/GenBank/DDBJ databases">
        <title>Chromosome-level genome assembly of the water stick insect Ranatra chinensis (Heteroptera: Nepidae).</title>
        <authorList>
            <person name="Liu X."/>
        </authorList>
    </citation>
    <scope>NUCLEOTIDE SEQUENCE [LARGE SCALE GENOMIC DNA]</scope>
    <source>
        <strain evidence="1">Cailab_2021Rc</strain>
        <tissue evidence="1">Muscle</tissue>
    </source>
</reference>
<protein>
    <submittedName>
        <fullName evidence="1">Uncharacterized protein</fullName>
    </submittedName>
</protein>
<evidence type="ECO:0000313" key="2">
    <source>
        <dbReference type="Proteomes" id="UP001558652"/>
    </source>
</evidence>
<proteinExistence type="predicted"/>
<comment type="caution">
    <text evidence="1">The sequence shown here is derived from an EMBL/GenBank/DDBJ whole genome shotgun (WGS) entry which is preliminary data.</text>
</comment>
<evidence type="ECO:0000313" key="1">
    <source>
        <dbReference type="EMBL" id="KAL1138422.1"/>
    </source>
</evidence>
<sequence length="171" mass="18605">MGARPGDISRLCLAVRRGATSRHPPGRLVRSRLSDVSLLTRACAPSLSARAHTCSRPLAGTPATPPPPTHGRMCVMVAVSSVLWLARTPEAETQTGVRPLRHGESDFTLEVNFRLSERQMARWSMDAIGIMGELNKRRRGEGGGFLPFLYLTDREVAVFSVSVQGSARIAE</sequence>
<gene>
    <name evidence="1" type="ORF">AAG570_008486</name>
</gene>
<name>A0ABD0YR44_9HEMI</name>